<name>A0A7V8SYX3_9BACT</name>
<reference evidence="1" key="1">
    <citation type="submission" date="2020-06" db="EMBL/GenBank/DDBJ databases">
        <title>Legume-microbial interactions unlock mineral nutrients during tropical forest succession.</title>
        <authorList>
            <person name="Epihov D.Z."/>
        </authorList>
    </citation>
    <scope>NUCLEOTIDE SEQUENCE [LARGE SCALE GENOMIC DNA]</scope>
    <source>
        <strain evidence="1">Pan2503</strain>
    </source>
</reference>
<comment type="caution">
    <text evidence="1">The sequence shown here is derived from an EMBL/GenBank/DDBJ whole genome shotgun (WGS) entry which is preliminary data.</text>
</comment>
<evidence type="ECO:0000313" key="1">
    <source>
        <dbReference type="EMBL" id="MBA0087152.1"/>
    </source>
</evidence>
<feature type="non-terminal residue" evidence="1">
    <location>
        <position position="316"/>
    </location>
</feature>
<keyword evidence="2" id="KW-1185">Reference proteome</keyword>
<dbReference type="SUPFAM" id="SSF75011">
    <property type="entry name" value="3-carboxy-cis,cis-mucoante lactonizing enzyme"/>
    <property type="match status" value="1"/>
</dbReference>
<dbReference type="AlphaFoldDB" id="A0A7V8SYX3"/>
<dbReference type="Proteomes" id="UP000567293">
    <property type="component" value="Unassembled WGS sequence"/>
</dbReference>
<evidence type="ECO:0000313" key="2">
    <source>
        <dbReference type="Proteomes" id="UP000567293"/>
    </source>
</evidence>
<proteinExistence type="predicted"/>
<protein>
    <submittedName>
        <fullName evidence="1">Uncharacterized protein</fullName>
    </submittedName>
</protein>
<dbReference type="EMBL" id="JACDQQ010001855">
    <property type="protein sequence ID" value="MBA0087152.1"/>
    <property type="molecule type" value="Genomic_DNA"/>
</dbReference>
<sequence>MTTITRRDCGKGLVGLAALAYGPEPSSAQERAIPPQGIGKRFRHLSYTDLSGRPDSVQVMRNRGHIYVGHMFSNGVTILDAADPRDLKPVGFFTGGDSTRTHHLQVSDDLLLLANGANIVAMQSYDNIRGYFENALADSITNRKKFRSGLSVHDISRPAEMREIAFLEMPGLGINRLWWAGGRYATAAAHLDGFTDHFLCMVDLQNITKPEIVGRWWMPGMNRAAGEPSTLAPGRRVALHHMITAGNRGYGAWRDGGFTVHDLSDPTKPKLISHINWCPPFPGGTHTPLPLPGRKLAVVADEANAEKCAKGLFHTF</sequence>
<accession>A0A7V8SYX3</accession>
<gene>
    <name evidence="1" type="ORF">HRJ53_19380</name>
</gene>
<organism evidence="1 2">
    <name type="scientific">Candidatus Acidiferrum panamense</name>
    <dbReference type="NCBI Taxonomy" id="2741543"/>
    <lineage>
        <taxon>Bacteria</taxon>
        <taxon>Pseudomonadati</taxon>
        <taxon>Acidobacteriota</taxon>
        <taxon>Terriglobia</taxon>
        <taxon>Candidatus Acidiferrales</taxon>
        <taxon>Candidatus Acidiferrum</taxon>
    </lineage>
</organism>